<evidence type="ECO:0000313" key="3">
    <source>
        <dbReference type="Proteomes" id="UP000824078"/>
    </source>
</evidence>
<feature type="transmembrane region" description="Helical" evidence="1">
    <location>
        <begin position="6"/>
        <end position="24"/>
    </location>
</feature>
<feature type="transmembrane region" description="Helical" evidence="1">
    <location>
        <begin position="201"/>
        <end position="223"/>
    </location>
</feature>
<sequence>MKYVFMVLVMLFIVGLGIYMLVTGNYHLLHSYHYATTPEAERPQLAKETGVCLIVCGLSTGLLITDHSVLTILGLIFFIASIGAMLACIVHHNGALFSFATTSSIQNEHHSTRFSFRTALVGIVLVVVFVAFSAPAVYMMATGDPRLLHSYHYEHVSAQAMPAFTFWEGFCMLGLSIGGAITALGGIVLYANPQKRVGKMLCGLGVLIFVASLAGMLLVIQYFNGSIMGSA</sequence>
<evidence type="ECO:0000256" key="1">
    <source>
        <dbReference type="SAM" id="Phobius"/>
    </source>
</evidence>
<evidence type="ECO:0000313" key="2">
    <source>
        <dbReference type="EMBL" id="HIU24588.1"/>
    </source>
</evidence>
<dbReference type="EMBL" id="DVMQ01000018">
    <property type="protein sequence ID" value="HIU24588.1"/>
    <property type="molecule type" value="Genomic_DNA"/>
</dbReference>
<protein>
    <submittedName>
        <fullName evidence="2">Uncharacterized protein</fullName>
    </submittedName>
</protein>
<feature type="transmembrane region" description="Helical" evidence="1">
    <location>
        <begin position="119"/>
        <end position="141"/>
    </location>
</feature>
<feature type="transmembrane region" description="Helical" evidence="1">
    <location>
        <begin position="161"/>
        <end position="189"/>
    </location>
</feature>
<gene>
    <name evidence="2" type="ORF">IAD17_06670</name>
</gene>
<feature type="transmembrane region" description="Helical" evidence="1">
    <location>
        <begin position="70"/>
        <end position="90"/>
    </location>
</feature>
<reference evidence="2" key="1">
    <citation type="submission" date="2020-10" db="EMBL/GenBank/DDBJ databases">
        <authorList>
            <person name="Gilroy R."/>
        </authorList>
    </citation>
    <scope>NUCLEOTIDE SEQUENCE</scope>
    <source>
        <strain evidence="2">ChiHjej12B11-29160</strain>
    </source>
</reference>
<keyword evidence="1" id="KW-0472">Membrane</keyword>
<reference evidence="2" key="2">
    <citation type="journal article" date="2021" name="PeerJ">
        <title>Extensive microbial diversity within the chicken gut microbiome revealed by metagenomics and culture.</title>
        <authorList>
            <person name="Gilroy R."/>
            <person name="Ravi A."/>
            <person name="Getino M."/>
            <person name="Pursley I."/>
            <person name="Horton D.L."/>
            <person name="Alikhan N.F."/>
            <person name="Baker D."/>
            <person name="Gharbi K."/>
            <person name="Hall N."/>
            <person name="Watson M."/>
            <person name="Adriaenssens E.M."/>
            <person name="Foster-Nyarko E."/>
            <person name="Jarju S."/>
            <person name="Secka A."/>
            <person name="Antonio M."/>
            <person name="Oren A."/>
            <person name="Chaudhuri R.R."/>
            <person name="La Ragione R."/>
            <person name="Hildebrand F."/>
            <person name="Pallen M.J."/>
        </authorList>
    </citation>
    <scope>NUCLEOTIDE SEQUENCE</scope>
    <source>
        <strain evidence="2">ChiHjej12B11-29160</strain>
    </source>
</reference>
<organism evidence="2 3">
    <name type="scientific">Candidatus Coprovicinus avistercoris</name>
    <dbReference type="NCBI Taxonomy" id="2840754"/>
    <lineage>
        <taxon>Bacteria</taxon>
        <taxon>Bacillati</taxon>
        <taxon>Actinomycetota</taxon>
        <taxon>Coriobacteriia</taxon>
        <taxon>Coriobacteriales</taxon>
        <taxon>Coriobacteriaceae</taxon>
        <taxon>Coriobacteriaceae incertae sedis</taxon>
        <taxon>Candidatus Coprovicinus</taxon>
    </lineage>
</organism>
<name>A0A9D1HZS8_9ACTN</name>
<keyword evidence="1" id="KW-1133">Transmembrane helix</keyword>
<dbReference type="AlphaFoldDB" id="A0A9D1HZS8"/>
<proteinExistence type="predicted"/>
<comment type="caution">
    <text evidence="2">The sequence shown here is derived from an EMBL/GenBank/DDBJ whole genome shotgun (WGS) entry which is preliminary data.</text>
</comment>
<keyword evidence="1" id="KW-0812">Transmembrane</keyword>
<dbReference type="Proteomes" id="UP000824078">
    <property type="component" value="Unassembled WGS sequence"/>
</dbReference>
<accession>A0A9D1HZS8</accession>